<feature type="domain" description="Heterokaryon incompatibility" evidence="2">
    <location>
        <begin position="32"/>
        <end position="123"/>
    </location>
</feature>
<protein>
    <recommendedName>
        <fullName evidence="2">Heterokaryon incompatibility domain-containing protein</fullName>
    </recommendedName>
</protein>
<accession>A0ABR1ISJ9</accession>
<keyword evidence="1" id="KW-0812">Transmembrane</keyword>
<gene>
    <name evidence="3" type="ORF">VKT23_018706</name>
</gene>
<dbReference type="Pfam" id="PF06985">
    <property type="entry name" value="HET"/>
    <property type="match status" value="1"/>
</dbReference>
<comment type="caution">
    <text evidence="3">The sequence shown here is derived from an EMBL/GenBank/DDBJ whole genome shotgun (WGS) entry which is preliminary data.</text>
</comment>
<sequence>MRLLRTSPEPSSDPGIQPYRLEEVLNNEQKHYAILSHRWESEEVLFRDLHASPQQTTQKHGYLKLVDSCRIARENGFDYIWNDTCCINQENSTELSEELNSMFSYYADATVCYVYLNDVSANQVAMGEGILQESKWFSRGWTLQELLAPTSIIFFDRDWKRVGTKATLCKTISKITGIPPGVLLGHTALADVTIAQRMSWAAHRKTKKAEDIAYCLMGIFGVHMPVLYGEGETRAFLRLQEEIIKYNNDPTIFVWKSQRKHAIFQRGLLAWSPSEFVNTANVQALPSAMFTSHTMTNRGILITLRLRNLSQSNMSLITMLILPVFSWAFINFCRQMVGDPNGHGTLLSLPLFLALYPLLSVGPRWGLKVLLARFFSHLASWHGSQDPELFTKILLFLLSFALVASPANISYVCGSLVGIALLYSSLTGTVSPNAWQPADASVHARLPCRDDRHQAIEINLTKRTRDNDWARSNPDQLHYVADGRLHRIWSSFQYQKHTLYVAEEYLSSKQRRFQSQAKPAWRIKVSNEELHVLDRFSRTGEIICFQLEGNRFVFKLGVNTATSASSTSFAVAFGVENHVWVDIITDMKEDLQQIHDSYDNFDNRADVCMRGLDDLSRPLGDRQLQVNTRYIPSQLLCEEEDCSLKHNHCTIAVDIDFVRPGTARRSLIDALPIPTLCGLGIIIQNRNMFQQGIQLASSPKTFLSDTMDPYAGYLAFNHEKTSGELIFNRGETHIFSLVFGIQDWEPWVEVKSSLWFMSILRPSSWISRGNQRRHRGMFSWSIGKLDIAVEFTKPERPTPRSITHIATITISCHCRHRYYFALSDKSRELLTIKLQDPEA</sequence>
<evidence type="ECO:0000313" key="4">
    <source>
        <dbReference type="Proteomes" id="UP001498398"/>
    </source>
</evidence>
<dbReference type="Proteomes" id="UP001498398">
    <property type="component" value="Unassembled WGS sequence"/>
</dbReference>
<dbReference type="PANTHER" id="PTHR10622">
    <property type="entry name" value="HET DOMAIN-CONTAINING PROTEIN"/>
    <property type="match status" value="1"/>
</dbReference>
<proteinExistence type="predicted"/>
<feature type="transmembrane region" description="Helical" evidence="1">
    <location>
        <begin position="342"/>
        <end position="359"/>
    </location>
</feature>
<evidence type="ECO:0000256" key="1">
    <source>
        <dbReference type="SAM" id="Phobius"/>
    </source>
</evidence>
<keyword evidence="4" id="KW-1185">Reference proteome</keyword>
<feature type="transmembrane region" description="Helical" evidence="1">
    <location>
        <begin position="312"/>
        <end position="330"/>
    </location>
</feature>
<dbReference type="EMBL" id="JBANRG010000087">
    <property type="protein sequence ID" value="KAK7437265.1"/>
    <property type="molecule type" value="Genomic_DNA"/>
</dbReference>
<keyword evidence="1" id="KW-0472">Membrane</keyword>
<dbReference type="InterPro" id="IPR010730">
    <property type="entry name" value="HET"/>
</dbReference>
<reference evidence="3 4" key="1">
    <citation type="submission" date="2024-01" db="EMBL/GenBank/DDBJ databases">
        <title>A draft genome for the cacao thread blight pathogen Marasmiellus scandens.</title>
        <authorList>
            <person name="Baruah I.K."/>
            <person name="Leung J."/>
            <person name="Bukari Y."/>
            <person name="Amoako-Attah I."/>
            <person name="Meinhardt L.W."/>
            <person name="Bailey B.A."/>
            <person name="Cohen S.P."/>
        </authorList>
    </citation>
    <scope>NUCLEOTIDE SEQUENCE [LARGE SCALE GENOMIC DNA]</scope>
    <source>
        <strain evidence="3 4">GH-19</strain>
    </source>
</reference>
<evidence type="ECO:0000313" key="3">
    <source>
        <dbReference type="EMBL" id="KAK7437265.1"/>
    </source>
</evidence>
<name>A0ABR1ISJ9_9AGAR</name>
<organism evidence="3 4">
    <name type="scientific">Marasmiellus scandens</name>
    <dbReference type="NCBI Taxonomy" id="2682957"/>
    <lineage>
        <taxon>Eukaryota</taxon>
        <taxon>Fungi</taxon>
        <taxon>Dikarya</taxon>
        <taxon>Basidiomycota</taxon>
        <taxon>Agaricomycotina</taxon>
        <taxon>Agaricomycetes</taxon>
        <taxon>Agaricomycetidae</taxon>
        <taxon>Agaricales</taxon>
        <taxon>Marasmiineae</taxon>
        <taxon>Omphalotaceae</taxon>
        <taxon>Marasmiellus</taxon>
    </lineage>
</organism>
<evidence type="ECO:0000259" key="2">
    <source>
        <dbReference type="Pfam" id="PF06985"/>
    </source>
</evidence>
<keyword evidence="1" id="KW-1133">Transmembrane helix</keyword>
<dbReference type="PANTHER" id="PTHR10622:SF10">
    <property type="entry name" value="HET DOMAIN-CONTAINING PROTEIN"/>
    <property type="match status" value="1"/>
</dbReference>